<reference evidence="3" key="1">
    <citation type="submission" date="2015-10" db="EMBL/GenBank/DDBJ databases">
        <authorList>
            <person name="Gilbert D.G."/>
        </authorList>
    </citation>
    <scope>NUCLEOTIDE SEQUENCE</scope>
</reference>
<evidence type="ECO:0000259" key="2">
    <source>
        <dbReference type="Pfam" id="PF01370"/>
    </source>
</evidence>
<dbReference type="EMBL" id="FAXA01000274">
    <property type="protein sequence ID" value="CUV02585.1"/>
    <property type="molecule type" value="Genomic_DNA"/>
</dbReference>
<evidence type="ECO:0000313" key="3">
    <source>
        <dbReference type="EMBL" id="CUV02585.1"/>
    </source>
</evidence>
<dbReference type="InterPro" id="IPR001509">
    <property type="entry name" value="Epimerase_deHydtase"/>
</dbReference>
<sequence length="345" mass="38200">MIITWRIAYLEFDLDRVADPFLEPQEVWMANGRKVLVTGGAGFIGSHMVDRLLELDYKVVVMDDLSTGKIKNLDSAAVFHHTDITQPAMGEIIQKEQPDLVFHMAAQTSVTQSTKDPIGDANSNVLGTLRLLEASRRVGVEKIIYSCTGGALYGDPDNIPVADDAPLAPVAPYGMSKWVAEQYLDFYYRLYRLRYTSLRYGNVFGPRQDPHGEAGVVAIFSQAMLEGKQPSIFGDGSQERDFISVFDVIDANLAAIDRGDGKAMNIASGEATSVHRIFELLQRITGYKWDPLHAPQRSGEVYRISLDSSRAAQEIGWSPTVSLEEGLRMTVDYFKESMGPSGRVP</sequence>
<dbReference type="GO" id="GO:0003978">
    <property type="term" value="F:UDP-glucose 4-epimerase activity"/>
    <property type="evidence" value="ECO:0007669"/>
    <property type="project" value="UniProtKB-EC"/>
</dbReference>
<comment type="similarity">
    <text evidence="1">Belongs to the NAD(P)-dependent epimerase/dehydratase family.</text>
</comment>
<protein>
    <submittedName>
        <fullName evidence="3">UDP-glucose 4-epimerase</fullName>
        <ecNumber evidence="3">5.1.3.2</ecNumber>
    </submittedName>
</protein>
<keyword evidence="3" id="KW-0413">Isomerase</keyword>
<name>A0A160VB03_9ZZZZ</name>
<organism evidence="3">
    <name type="scientific">hydrothermal vent metagenome</name>
    <dbReference type="NCBI Taxonomy" id="652676"/>
    <lineage>
        <taxon>unclassified sequences</taxon>
        <taxon>metagenomes</taxon>
        <taxon>ecological metagenomes</taxon>
    </lineage>
</organism>
<gene>
    <name evidence="3" type="ORF">MGWOODY_Clf623</name>
</gene>
<dbReference type="Gene3D" id="3.90.25.10">
    <property type="entry name" value="UDP-galactose 4-epimerase, domain 1"/>
    <property type="match status" value="1"/>
</dbReference>
<dbReference type="InterPro" id="IPR036291">
    <property type="entry name" value="NAD(P)-bd_dom_sf"/>
</dbReference>
<dbReference type="PANTHER" id="PTHR43000">
    <property type="entry name" value="DTDP-D-GLUCOSE 4,6-DEHYDRATASE-RELATED"/>
    <property type="match status" value="1"/>
</dbReference>
<dbReference type="Gene3D" id="3.40.50.720">
    <property type="entry name" value="NAD(P)-binding Rossmann-like Domain"/>
    <property type="match status" value="1"/>
</dbReference>
<accession>A0A160VB03</accession>
<dbReference type="SUPFAM" id="SSF51735">
    <property type="entry name" value="NAD(P)-binding Rossmann-fold domains"/>
    <property type="match status" value="1"/>
</dbReference>
<evidence type="ECO:0000256" key="1">
    <source>
        <dbReference type="ARBA" id="ARBA00007637"/>
    </source>
</evidence>
<dbReference type="Pfam" id="PF01370">
    <property type="entry name" value="Epimerase"/>
    <property type="match status" value="1"/>
</dbReference>
<dbReference type="EC" id="5.1.3.2" evidence="3"/>
<feature type="domain" description="NAD-dependent epimerase/dehydratase" evidence="2">
    <location>
        <begin position="35"/>
        <end position="267"/>
    </location>
</feature>
<dbReference type="AlphaFoldDB" id="A0A160VB03"/>
<proteinExistence type="inferred from homology"/>